<evidence type="ECO:0000313" key="3">
    <source>
        <dbReference type="Proteomes" id="UP000005408"/>
    </source>
</evidence>
<feature type="region of interest" description="Disordered" evidence="1">
    <location>
        <begin position="175"/>
        <end position="206"/>
    </location>
</feature>
<feature type="region of interest" description="Disordered" evidence="1">
    <location>
        <begin position="219"/>
        <end position="251"/>
    </location>
</feature>
<dbReference type="EnsemblMetazoa" id="G25709.3">
    <property type="protein sequence ID" value="G25709.3:cds"/>
    <property type="gene ID" value="G25709"/>
</dbReference>
<dbReference type="AlphaFoldDB" id="A0A8W8L3B1"/>
<feature type="compositionally biased region" description="Basic residues" evidence="1">
    <location>
        <begin position="241"/>
        <end position="250"/>
    </location>
</feature>
<organism evidence="2 3">
    <name type="scientific">Magallana gigas</name>
    <name type="common">Pacific oyster</name>
    <name type="synonym">Crassostrea gigas</name>
    <dbReference type="NCBI Taxonomy" id="29159"/>
    <lineage>
        <taxon>Eukaryota</taxon>
        <taxon>Metazoa</taxon>
        <taxon>Spiralia</taxon>
        <taxon>Lophotrochozoa</taxon>
        <taxon>Mollusca</taxon>
        <taxon>Bivalvia</taxon>
        <taxon>Autobranchia</taxon>
        <taxon>Pteriomorphia</taxon>
        <taxon>Ostreida</taxon>
        <taxon>Ostreoidea</taxon>
        <taxon>Ostreidae</taxon>
        <taxon>Magallana</taxon>
    </lineage>
</organism>
<name>A0A8W8L3B1_MAGGI</name>
<feature type="compositionally biased region" description="Low complexity" evidence="1">
    <location>
        <begin position="227"/>
        <end position="236"/>
    </location>
</feature>
<dbReference type="EnsemblMetazoa" id="G25709.1">
    <property type="protein sequence ID" value="G25709.1:cds"/>
    <property type="gene ID" value="G25709"/>
</dbReference>
<dbReference type="EnsemblMetazoa" id="G25709.2">
    <property type="protein sequence ID" value="G25709.2:cds"/>
    <property type="gene ID" value="G25709"/>
</dbReference>
<feature type="compositionally biased region" description="Basic and acidic residues" evidence="1">
    <location>
        <begin position="32"/>
        <end position="46"/>
    </location>
</feature>
<dbReference type="EnsemblMetazoa" id="G25709.5">
    <property type="protein sequence ID" value="G25709.5:cds"/>
    <property type="gene ID" value="G25709"/>
</dbReference>
<dbReference type="EnsemblMetazoa" id="G25709.4">
    <property type="protein sequence ID" value="G25709.4:cds"/>
    <property type="gene ID" value="G25709"/>
</dbReference>
<proteinExistence type="predicted"/>
<reference evidence="2" key="1">
    <citation type="submission" date="2022-08" db="UniProtKB">
        <authorList>
            <consortium name="EnsemblMetazoa"/>
        </authorList>
    </citation>
    <scope>IDENTIFICATION</scope>
    <source>
        <strain evidence="2">05x7-T-G4-1.051#20</strain>
    </source>
</reference>
<dbReference type="Proteomes" id="UP000005408">
    <property type="component" value="Unassembled WGS sequence"/>
</dbReference>
<sequence>MEGQTLNLRTSEEQKMMSPRGSVYSPKSFSPKGKETQRFFPPDRPKFGTQNSRESDETSRLSTSDNAEAPLSPEARLDSRRMSLTSYGRRRLSIISNTPPANPQPPIRTFKSLGGKVASMVRAKMAFQKTKLSAIDDQTEMTMIKELPKKPRFSSFMSPEAQFAMMKGYEDNVYGKMSSTQPESKPFLRRNKTPEQPIDIKDVKRPAISRQQSLLDVRKNPYSPLFSSTPRSTSESDSSRRPHTAHRIRSFSRTQSLPTFVPKEKQLVLTYRLQSAMDMLDTLRSNDGENPLSPRIKSARSVIKPVEFNQWTQAWSKEFQLATKT</sequence>
<keyword evidence="3" id="KW-1185">Reference proteome</keyword>
<protein>
    <submittedName>
        <fullName evidence="2">Uncharacterized protein</fullName>
    </submittedName>
</protein>
<evidence type="ECO:0000313" key="2">
    <source>
        <dbReference type="EnsemblMetazoa" id="G25709.5:cds"/>
    </source>
</evidence>
<evidence type="ECO:0000256" key="1">
    <source>
        <dbReference type="SAM" id="MobiDB-lite"/>
    </source>
</evidence>
<accession>A0A8W8L3B1</accession>
<dbReference type="EnsemblMetazoa" id="G25709.6">
    <property type="protein sequence ID" value="G25709.6:cds"/>
    <property type="gene ID" value="G25709"/>
</dbReference>
<feature type="region of interest" description="Disordered" evidence="1">
    <location>
        <begin position="1"/>
        <end position="84"/>
    </location>
</feature>